<gene>
    <name evidence="2" type="ORF">SDC9_149143</name>
</gene>
<sequence length="123" mass="14041">MAGMLHDVCKEMGIDQNKKWISLFYPSLLGVAPAIYYSFTAIPWIKQNLGYTHHRVLNAIFNHTLGLGKSKLSKIVYIADKIDPNRGYDISKQLACAMNDLDEGMELIKREQQEYLKKEGVHV</sequence>
<evidence type="ECO:0000256" key="1">
    <source>
        <dbReference type="SAM" id="Phobius"/>
    </source>
</evidence>
<organism evidence="2">
    <name type="scientific">bioreactor metagenome</name>
    <dbReference type="NCBI Taxonomy" id="1076179"/>
    <lineage>
        <taxon>unclassified sequences</taxon>
        <taxon>metagenomes</taxon>
        <taxon>ecological metagenomes</taxon>
    </lineage>
</organism>
<keyword evidence="1" id="KW-0472">Membrane</keyword>
<evidence type="ECO:0000313" key="2">
    <source>
        <dbReference type="EMBL" id="MPN01930.1"/>
    </source>
</evidence>
<comment type="caution">
    <text evidence="2">The sequence shown here is derived from an EMBL/GenBank/DDBJ whole genome shotgun (WGS) entry which is preliminary data.</text>
</comment>
<keyword evidence="1" id="KW-0812">Transmembrane</keyword>
<protein>
    <recommendedName>
        <fullName evidence="3">HD domain-containing protein</fullName>
    </recommendedName>
</protein>
<keyword evidence="1" id="KW-1133">Transmembrane helix</keyword>
<feature type="transmembrane region" description="Helical" evidence="1">
    <location>
        <begin position="20"/>
        <end position="39"/>
    </location>
</feature>
<evidence type="ECO:0008006" key="3">
    <source>
        <dbReference type="Google" id="ProtNLM"/>
    </source>
</evidence>
<dbReference type="AlphaFoldDB" id="A0A645EKT2"/>
<reference evidence="2" key="1">
    <citation type="submission" date="2019-08" db="EMBL/GenBank/DDBJ databases">
        <authorList>
            <person name="Kucharzyk K."/>
            <person name="Murdoch R.W."/>
            <person name="Higgins S."/>
            <person name="Loffler F."/>
        </authorList>
    </citation>
    <scope>NUCLEOTIDE SEQUENCE</scope>
</reference>
<dbReference type="SUPFAM" id="SSF109604">
    <property type="entry name" value="HD-domain/PDEase-like"/>
    <property type="match status" value="1"/>
</dbReference>
<dbReference type="Gene3D" id="1.10.3210.10">
    <property type="entry name" value="Hypothetical protein af1432"/>
    <property type="match status" value="1"/>
</dbReference>
<accession>A0A645EKT2</accession>
<dbReference type="EMBL" id="VSSQ01047905">
    <property type="protein sequence ID" value="MPN01930.1"/>
    <property type="molecule type" value="Genomic_DNA"/>
</dbReference>
<name>A0A645EKT2_9ZZZZ</name>
<proteinExistence type="predicted"/>